<dbReference type="InterPro" id="IPR029062">
    <property type="entry name" value="Class_I_gatase-like"/>
</dbReference>
<gene>
    <name evidence="2" type="ORF">WQQ_22300</name>
</gene>
<protein>
    <recommendedName>
        <fullName evidence="1">Glutamine amidotransferase domain-containing protein</fullName>
    </recommendedName>
</protein>
<dbReference type="CDD" id="cd01741">
    <property type="entry name" value="GATase1_1"/>
    <property type="match status" value="1"/>
</dbReference>
<dbReference type="SUPFAM" id="SSF52317">
    <property type="entry name" value="Class I glutamine amidotransferase-like"/>
    <property type="match status" value="1"/>
</dbReference>
<proteinExistence type="predicted"/>
<dbReference type="AlphaFoldDB" id="I8TEH3"/>
<keyword evidence="3" id="KW-1185">Reference proteome</keyword>
<sequence>MQHAPADDLGCIAPWLAARGLGPRRTAFYEGDAAPPLGSFDRLLILGGSMNVDEEALYPWLTAEKRFIAEALAAGKRILGICLGAQLLAEALGARVARNPVNEIGWFDLTLSEAGRRSPWFADFPGVYPAMHWHGYGYELPRGATLLASSGLSEQQAFEYDGGRVLALQYHPEVTAANLRRWLSDEHLDAASGLPHPAGMAEDLAAFATANRLTYAMLDRWFGSNA</sequence>
<dbReference type="InterPro" id="IPR017926">
    <property type="entry name" value="GATASE"/>
</dbReference>
<evidence type="ECO:0000313" key="2">
    <source>
        <dbReference type="EMBL" id="EIT72093.1"/>
    </source>
</evidence>
<evidence type="ECO:0000313" key="3">
    <source>
        <dbReference type="Proteomes" id="UP000003704"/>
    </source>
</evidence>
<evidence type="ECO:0000259" key="1">
    <source>
        <dbReference type="Pfam" id="PF00117"/>
    </source>
</evidence>
<organism evidence="2 3">
    <name type="scientific">Hydrocarboniphaga effusa AP103</name>
    <dbReference type="NCBI Taxonomy" id="1172194"/>
    <lineage>
        <taxon>Bacteria</taxon>
        <taxon>Pseudomonadati</taxon>
        <taxon>Pseudomonadota</taxon>
        <taxon>Gammaproteobacteria</taxon>
        <taxon>Nevskiales</taxon>
        <taxon>Nevskiaceae</taxon>
        <taxon>Hydrocarboniphaga</taxon>
    </lineage>
</organism>
<dbReference type="Pfam" id="PF00117">
    <property type="entry name" value="GATase"/>
    <property type="match status" value="1"/>
</dbReference>
<dbReference type="Gene3D" id="3.40.50.880">
    <property type="match status" value="1"/>
</dbReference>
<comment type="caution">
    <text evidence="2">The sequence shown here is derived from an EMBL/GenBank/DDBJ whole genome shotgun (WGS) entry which is preliminary data.</text>
</comment>
<accession>I8TEH3</accession>
<dbReference type="PATRIC" id="fig|1172194.4.peg.2154"/>
<dbReference type="PANTHER" id="PTHR42695">
    <property type="entry name" value="GLUTAMINE AMIDOTRANSFERASE YLR126C-RELATED"/>
    <property type="match status" value="1"/>
</dbReference>
<reference evidence="2 3" key="1">
    <citation type="journal article" date="2012" name="J. Bacteriol.">
        <title>Genome Sequence of n-Alkane-Degrading Hydrocarboniphaga effusa Strain AP103T (ATCC BAA-332T).</title>
        <authorList>
            <person name="Chang H.K."/>
            <person name="Zylstra G.J."/>
            <person name="Chae J.C."/>
        </authorList>
    </citation>
    <scope>NUCLEOTIDE SEQUENCE [LARGE SCALE GENOMIC DNA]</scope>
    <source>
        <strain evidence="2 3">AP103</strain>
    </source>
</reference>
<dbReference type="PANTHER" id="PTHR42695:SF5">
    <property type="entry name" value="GLUTAMINE AMIDOTRANSFERASE YLR126C-RELATED"/>
    <property type="match status" value="1"/>
</dbReference>
<dbReference type="EMBL" id="AKGD01000001">
    <property type="protein sequence ID" value="EIT72093.1"/>
    <property type="molecule type" value="Genomic_DNA"/>
</dbReference>
<dbReference type="GO" id="GO:0005829">
    <property type="term" value="C:cytosol"/>
    <property type="evidence" value="ECO:0007669"/>
    <property type="project" value="TreeGrafter"/>
</dbReference>
<dbReference type="InterPro" id="IPR044992">
    <property type="entry name" value="ChyE-like"/>
</dbReference>
<feature type="domain" description="Glutamine amidotransferase" evidence="1">
    <location>
        <begin position="38"/>
        <end position="177"/>
    </location>
</feature>
<dbReference type="Proteomes" id="UP000003704">
    <property type="component" value="Unassembled WGS sequence"/>
</dbReference>
<name>I8TEH3_9GAMM</name>
<dbReference type="STRING" id="1172194.WQQ_22300"/>
<dbReference type="PROSITE" id="PS51273">
    <property type="entry name" value="GATASE_TYPE_1"/>
    <property type="match status" value="1"/>
</dbReference>